<feature type="signal peptide" evidence="8">
    <location>
        <begin position="1"/>
        <end position="24"/>
    </location>
</feature>
<comment type="subcellular location">
    <subcellularLocation>
        <location evidence="1">Secreted</location>
    </subcellularLocation>
</comment>
<protein>
    <recommendedName>
        <fullName evidence="9">Chemokine interleukin-8-like domain-containing protein</fullName>
    </recommendedName>
</protein>
<keyword evidence="7" id="KW-0395">Inflammatory response</keyword>
<evidence type="ECO:0000256" key="3">
    <source>
        <dbReference type="ARBA" id="ARBA00022514"/>
    </source>
</evidence>
<dbReference type="GO" id="GO:0006955">
    <property type="term" value="P:immune response"/>
    <property type="evidence" value="ECO:0007669"/>
    <property type="project" value="InterPro"/>
</dbReference>
<keyword evidence="6" id="KW-1015">Disulfide bond</keyword>
<keyword evidence="5 8" id="KW-0732">Signal</keyword>
<dbReference type="SMART" id="SM00199">
    <property type="entry name" value="SCY"/>
    <property type="match status" value="1"/>
</dbReference>
<evidence type="ECO:0000256" key="4">
    <source>
        <dbReference type="ARBA" id="ARBA00022525"/>
    </source>
</evidence>
<name>A0A9D3PGB1_MEGAT</name>
<evidence type="ECO:0000256" key="1">
    <source>
        <dbReference type="ARBA" id="ARBA00004613"/>
    </source>
</evidence>
<organism evidence="10 11">
    <name type="scientific">Megalops atlanticus</name>
    <name type="common">Tarpon</name>
    <name type="synonym">Clupea gigantea</name>
    <dbReference type="NCBI Taxonomy" id="7932"/>
    <lineage>
        <taxon>Eukaryota</taxon>
        <taxon>Metazoa</taxon>
        <taxon>Chordata</taxon>
        <taxon>Craniata</taxon>
        <taxon>Vertebrata</taxon>
        <taxon>Euteleostomi</taxon>
        <taxon>Actinopterygii</taxon>
        <taxon>Neopterygii</taxon>
        <taxon>Teleostei</taxon>
        <taxon>Elopiformes</taxon>
        <taxon>Megalopidae</taxon>
        <taxon>Megalops</taxon>
    </lineage>
</organism>
<evidence type="ECO:0000256" key="6">
    <source>
        <dbReference type="ARBA" id="ARBA00023157"/>
    </source>
</evidence>
<keyword evidence="4" id="KW-0964">Secreted</keyword>
<dbReference type="OrthoDB" id="9447832at2759"/>
<keyword evidence="2" id="KW-0145">Chemotaxis</keyword>
<dbReference type="GO" id="GO:0005615">
    <property type="term" value="C:extracellular space"/>
    <property type="evidence" value="ECO:0007669"/>
    <property type="project" value="UniProtKB-KW"/>
</dbReference>
<sequence>MAKVGVAAPALLLLLVALVSEGEMGPVRCCLSYSEKPFPVDLLHHYHIQDIRGSCNIDAVVFTTVRGRKICANPNDQWVQEAMEHIQDKRRP</sequence>
<evidence type="ECO:0000313" key="11">
    <source>
        <dbReference type="Proteomes" id="UP001046870"/>
    </source>
</evidence>
<accession>A0A9D3PGB1</accession>
<keyword evidence="11" id="KW-1185">Reference proteome</keyword>
<feature type="domain" description="Chemokine interleukin-8-like" evidence="9">
    <location>
        <begin position="26"/>
        <end position="86"/>
    </location>
</feature>
<dbReference type="Pfam" id="PF00048">
    <property type="entry name" value="IL8"/>
    <property type="match status" value="1"/>
</dbReference>
<proteinExistence type="predicted"/>
<dbReference type="SUPFAM" id="SSF54117">
    <property type="entry name" value="Interleukin 8-like chemokines"/>
    <property type="match status" value="1"/>
</dbReference>
<dbReference type="Gene3D" id="2.40.50.40">
    <property type="match status" value="1"/>
</dbReference>
<gene>
    <name evidence="10" type="ORF">MATL_G00242890</name>
</gene>
<keyword evidence="3" id="KW-0202">Cytokine</keyword>
<evidence type="ECO:0000256" key="8">
    <source>
        <dbReference type="SAM" id="SignalP"/>
    </source>
</evidence>
<dbReference type="PANTHER" id="PTHR12015">
    <property type="entry name" value="SMALL INDUCIBLE CYTOKINE A"/>
    <property type="match status" value="1"/>
</dbReference>
<dbReference type="EMBL" id="JAFDVH010000022">
    <property type="protein sequence ID" value="KAG7457099.1"/>
    <property type="molecule type" value="Genomic_DNA"/>
</dbReference>
<dbReference type="CDD" id="cd00272">
    <property type="entry name" value="Chemokine_CC"/>
    <property type="match status" value="1"/>
</dbReference>
<dbReference type="Proteomes" id="UP001046870">
    <property type="component" value="Chromosome 22"/>
</dbReference>
<dbReference type="GO" id="GO:0006954">
    <property type="term" value="P:inflammatory response"/>
    <property type="evidence" value="ECO:0007669"/>
    <property type="project" value="UniProtKB-KW"/>
</dbReference>
<evidence type="ECO:0000313" key="10">
    <source>
        <dbReference type="EMBL" id="KAG7457099.1"/>
    </source>
</evidence>
<evidence type="ECO:0000256" key="2">
    <source>
        <dbReference type="ARBA" id="ARBA00022500"/>
    </source>
</evidence>
<reference evidence="10" key="1">
    <citation type="submission" date="2021-01" db="EMBL/GenBank/DDBJ databases">
        <authorList>
            <person name="Zahm M."/>
            <person name="Roques C."/>
            <person name="Cabau C."/>
            <person name="Klopp C."/>
            <person name="Donnadieu C."/>
            <person name="Jouanno E."/>
            <person name="Lampietro C."/>
            <person name="Louis A."/>
            <person name="Herpin A."/>
            <person name="Echchiki A."/>
            <person name="Berthelot C."/>
            <person name="Parey E."/>
            <person name="Roest-Crollius H."/>
            <person name="Braasch I."/>
            <person name="Postlethwait J."/>
            <person name="Bobe J."/>
            <person name="Montfort J."/>
            <person name="Bouchez O."/>
            <person name="Begum T."/>
            <person name="Mejri S."/>
            <person name="Adams A."/>
            <person name="Chen W.-J."/>
            <person name="Guiguen Y."/>
        </authorList>
    </citation>
    <scope>NUCLEOTIDE SEQUENCE</scope>
    <source>
        <strain evidence="10">YG-15Mar2019-1</strain>
        <tissue evidence="10">Brain</tissue>
    </source>
</reference>
<feature type="chain" id="PRO_5039434771" description="Chemokine interleukin-8-like domain-containing protein" evidence="8">
    <location>
        <begin position="25"/>
        <end position="92"/>
    </location>
</feature>
<evidence type="ECO:0000259" key="9">
    <source>
        <dbReference type="SMART" id="SM00199"/>
    </source>
</evidence>
<dbReference type="FunFam" id="2.40.50.40:FF:000012">
    <property type="entry name" value="C-C motif chemokine"/>
    <property type="match status" value="1"/>
</dbReference>
<dbReference type="InterPro" id="IPR039809">
    <property type="entry name" value="Chemokine_b/g/d"/>
</dbReference>
<dbReference type="InterPro" id="IPR036048">
    <property type="entry name" value="Interleukin_8-like_sf"/>
</dbReference>
<evidence type="ECO:0000256" key="5">
    <source>
        <dbReference type="ARBA" id="ARBA00022729"/>
    </source>
</evidence>
<dbReference type="AlphaFoldDB" id="A0A9D3PGB1"/>
<comment type="caution">
    <text evidence="10">The sequence shown here is derived from an EMBL/GenBank/DDBJ whole genome shotgun (WGS) entry which is preliminary data.</text>
</comment>
<dbReference type="InterPro" id="IPR001811">
    <property type="entry name" value="Chemokine_IL8-like_dom"/>
</dbReference>
<dbReference type="GO" id="GO:0008009">
    <property type="term" value="F:chemokine activity"/>
    <property type="evidence" value="ECO:0007669"/>
    <property type="project" value="InterPro"/>
</dbReference>
<evidence type="ECO:0000256" key="7">
    <source>
        <dbReference type="ARBA" id="ARBA00023198"/>
    </source>
</evidence>